<name>A0A0D3KWL7_EMIH1</name>
<dbReference type="RefSeq" id="XP_005792581.1">
    <property type="nucleotide sequence ID" value="XM_005792524.1"/>
</dbReference>
<organism evidence="1 2">
    <name type="scientific">Emiliania huxleyi (strain CCMP1516)</name>
    <dbReference type="NCBI Taxonomy" id="280463"/>
    <lineage>
        <taxon>Eukaryota</taxon>
        <taxon>Haptista</taxon>
        <taxon>Haptophyta</taxon>
        <taxon>Prymnesiophyceae</taxon>
        <taxon>Isochrysidales</taxon>
        <taxon>Noelaerhabdaceae</taxon>
        <taxon>Emiliania</taxon>
    </lineage>
</organism>
<reference evidence="1" key="2">
    <citation type="submission" date="2024-10" db="UniProtKB">
        <authorList>
            <consortium name="EnsemblProtists"/>
        </authorList>
    </citation>
    <scope>IDENTIFICATION</scope>
</reference>
<dbReference type="HOGENOM" id="CLU_840520_0_0_1"/>
<accession>A0A0D3KWL7</accession>
<evidence type="ECO:0000313" key="2">
    <source>
        <dbReference type="Proteomes" id="UP000013827"/>
    </source>
</evidence>
<dbReference type="Proteomes" id="UP000013827">
    <property type="component" value="Unassembled WGS sequence"/>
</dbReference>
<dbReference type="GeneID" id="17285423"/>
<evidence type="ECO:0000313" key="1">
    <source>
        <dbReference type="EnsemblProtists" id="EOD40152"/>
    </source>
</evidence>
<dbReference type="EnsemblProtists" id="EOD40152">
    <property type="protein sequence ID" value="EOD40152"/>
    <property type="gene ID" value="EMIHUDRAFT_223017"/>
</dbReference>
<reference evidence="2" key="1">
    <citation type="journal article" date="2013" name="Nature">
        <title>Pan genome of the phytoplankton Emiliania underpins its global distribution.</title>
        <authorList>
            <person name="Read B.A."/>
            <person name="Kegel J."/>
            <person name="Klute M.J."/>
            <person name="Kuo A."/>
            <person name="Lefebvre S.C."/>
            <person name="Maumus F."/>
            <person name="Mayer C."/>
            <person name="Miller J."/>
            <person name="Monier A."/>
            <person name="Salamov A."/>
            <person name="Young J."/>
            <person name="Aguilar M."/>
            <person name="Claverie J.M."/>
            <person name="Frickenhaus S."/>
            <person name="Gonzalez K."/>
            <person name="Herman E.K."/>
            <person name="Lin Y.C."/>
            <person name="Napier J."/>
            <person name="Ogata H."/>
            <person name="Sarno A.F."/>
            <person name="Shmutz J."/>
            <person name="Schroeder D."/>
            <person name="de Vargas C."/>
            <person name="Verret F."/>
            <person name="von Dassow P."/>
            <person name="Valentin K."/>
            <person name="Van de Peer Y."/>
            <person name="Wheeler G."/>
            <person name="Dacks J.B."/>
            <person name="Delwiche C.F."/>
            <person name="Dyhrman S.T."/>
            <person name="Glockner G."/>
            <person name="John U."/>
            <person name="Richards T."/>
            <person name="Worden A.Z."/>
            <person name="Zhang X."/>
            <person name="Grigoriev I.V."/>
            <person name="Allen A.E."/>
            <person name="Bidle K."/>
            <person name="Borodovsky M."/>
            <person name="Bowler C."/>
            <person name="Brownlee C."/>
            <person name="Cock J.M."/>
            <person name="Elias M."/>
            <person name="Gladyshev V.N."/>
            <person name="Groth M."/>
            <person name="Guda C."/>
            <person name="Hadaegh A."/>
            <person name="Iglesias-Rodriguez M.D."/>
            <person name="Jenkins J."/>
            <person name="Jones B.M."/>
            <person name="Lawson T."/>
            <person name="Leese F."/>
            <person name="Lindquist E."/>
            <person name="Lobanov A."/>
            <person name="Lomsadze A."/>
            <person name="Malik S.B."/>
            <person name="Marsh M.E."/>
            <person name="Mackinder L."/>
            <person name="Mock T."/>
            <person name="Mueller-Roeber B."/>
            <person name="Pagarete A."/>
            <person name="Parker M."/>
            <person name="Probert I."/>
            <person name="Quesneville H."/>
            <person name="Raines C."/>
            <person name="Rensing S.A."/>
            <person name="Riano-Pachon D.M."/>
            <person name="Richier S."/>
            <person name="Rokitta S."/>
            <person name="Shiraiwa Y."/>
            <person name="Soanes D.M."/>
            <person name="van der Giezen M."/>
            <person name="Wahlund T.M."/>
            <person name="Williams B."/>
            <person name="Wilson W."/>
            <person name="Wolfe G."/>
            <person name="Wurch L.L."/>
        </authorList>
    </citation>
    <scope>NUCLEOTIDE SEQUENCE</scope>
</reference>
<keyword evidence="2" id="KW-1185">Reference proteome</keyword>
<dbReference type="AlphaFoldDB" id="A0A0D3KWL7"/>
<dbReference type="PaxDb" id="2903-EOD40152"/>
<dbReference type="KEGG" id="ehx:EMIHUDRAFT_223017"/>
<protein>
    <submittedName>
        <fullName evidence="1">Uncharacterized protein</fullName>
    </submittedName>
</protein>
<proteinExistence type="predicted"/>
<sequence length="331" mass="36870">MLTWSQQLGGRPAELEKLPSDHYLPERYPQIWKRACDAAISQAVLINLTARQRELPSCSSAKRRAGLGRMTVGQHIHGLSGAAFSSRAVCALEAPRGRPGRASQTSASPRWDRFLWLAAYTQLISRPSEATLAWAAERRRELRPHLAGPCARFPAVSLQARRGDKCNSANARMRPQHSFSCGGLAAYLPALRAIRHAYGSRAAPARCASPRMAGALPELEGWHVLYHAFNRTAHEAQRCEPMPVCQWIEYRREKLGIDTAGMGFSLAADLHLLAGGGVFVGQFDSETGRIAYLRMAARLGLAPPFWHYQSTKERARAWHPFTRRPRMWAEV</sequence>